<sequence length="68" mass="7656">MIFLKDASCNSSGSFLSYQLPAKFGKRIKTRGSLKSIIPKTMAFIPLRASKARNLLLWGKLFFSNVFL</sequence>
<reference evidence="1 2" key="2">
    <citation type="journal article" date="2020" name="Int. J. Syst. Evol. Microbiol.">
        <title>Leptospira yasudae sp. nov. and Leptospira stimsonii sp. nov., two new species of the pathogenic group isolated from environmental sources.</title>
        <authorList>
            <person name="Casanovas-Massana A."/>
            <person name="Hamond C."/>
            <person name="Santos L.A."/>
            <person name="de Oliveira D."/>
            <person name="Hacker K.P."/>
            <person name="Balassiano I."/>
            <person name="Costa F."/>
            <person name="Medeiros M.A."/>
            <person name="Reis M.G."/>
            <person name="Ko A.I."/>
            <person name="Wunder E.A."/>
        </authorList>
    </citation>
    <scope>NUCLEOTIDE SEQUENCE [LARGE SCALE GENOMIC DNA]</scope>
    <source>
        <strain evidence="1 2">B21</strain>
    </source>
</reference>
<reference evidence="2" key="1">
    <citation type="submission" date="2018-05" db="EMBL/GenBank/DDBJ databases">
        <title>Leptospira yasudae sp. nov. and Leptospira stimsonii sp. nov., two pathogenic species of the genus Leptospira isolated from environmental sources.</title>
        <authorList>
            <person name="Casanovas-Massana A."/>
            <person name="Hamond C."/>
            <person name="Santos L.A."/>
            <person name="Hacker K.P."/>
            <person name="Balassiano I."/>
            <person name="Medeiros M.A."/>
            <person name="Reis M.G."/>
            <person name="Ko A.I."/>
            <person name="Wunder E.A."/>
        </authorList>
    </citation>
    <scope>NUCLEOTIDE SEQUENCE [LARGE SCALE GENOMIC DNA]</scope>
    <source>
        <strain evidence="2">B21</strain>
    </source>
</reference>
<organism evidence="1 2">
    <name type="scientific">Leptospira yasudae</name>
    <dbReference type="NCBI Taxonomy" id="2202201"/>
    <lineage>
        <taxon>Bacteria</taxon>
        <taxon>Pseudomonadati</taxon>
        <taxon>Spirochaetota</taxon>
        <taxon>Spirochaetia</taxon>
        <taxon>Leptospirales</taxon>
        <taxon>Leptospiraceae</taxon>
        <taxon>Leptospira</taxon>
    </lineage>
</organism>
<evidence type="ECO:0000313" key="1">
    <source>
        <dbReference type="EMBL" id="RHX79252.1"/>
    </source>
</evidence>
<dbReference type="EMBL" id="QHCR01000006">
    <property type="protein sequence ID" value="RHX79252.1"/>
    <property type="molecule type" value="Genomic_DNA"/>
</dbReference>
<comment type="caution">
    <text evidence="1">The sequence shown here is derived from an EMBL/GenBank/DDBJ whole genome shotgun (WGS) entry which is preliminary data.</text>
</comment>
<proteinExistence type="predicted"/>
<evidence type="ECO:0000313" key="2">
    <source>
        <dbReference type="Proteomes" id="UP000285569"/>
    </source>
</evidence>
<name>A0ABX9M1R8_9LEPT</name>
<accession>A0ABX9M1R8</accession>
<keyword evidence="2" id="KW-1185">Reference proteome</keyword>
<gene>
    <name evidence="1" type="ORF">DLM77_15080</name>
</gene>
<dbReference type="Proteomes" id="UP000285569">
    <property type="component" value="Unassembled WGS sequence"/>
</dbReference>
<protein>
    <submittedName>
        <fullName evidence="1">Uncharacterized protein</fullName>
    </submittedName>
</protein>